<organism evidence="1 2">
    <name type="scientific">Dolosigranulum pigrum</name>
    <dbReference type="NCBI Taxonomy" id="29394"/>
    <lineage>
        <taxon>Bacteria</taxon>
        <taxon>Bacillati</taxon>
        <taxon>Bacillota</taxon>
        <taxon>Bacilli</taxon>
        <taxon>Lactobacillales</taxon>
        <taxon>Carnobacteriaceae</taxon>
        <taxon>Dolosigranulum</taxon>
    </lineage>
</organism>
<name>A0A1S8KMH4_9LACT</name>
<dbReference type="Pfam" id="PF14897">
    <property type="entry name" value="EpsG"/>
    <property type="match status" value="1"/>
</dbReference>
<dbReference type="Proteomes" id="UP000190409">
    <property type="component" value="Unassembled WGS sequence"/>
</dbReference>
<dbReference type="RefSeq" id="WP_077862456.1">
    <property type="nucleotide sequence ID" value="NZ_NAQP01000043.1"/>
</dbReference>
<dbReference type="EMBL" id="MUYF01000003">
    <property type="protein sequence ID" value="OOL80939.1"/>
    <property type="molecule type" value="Genomic_DNA"/>
</dbReference>
<proteinExistence type="predicted"/>
<evidence type="ECO:0008006" key="3">
    <source>
        <dbReference type="Google" id="ProtNLM"/>
    </source>
</evidence>
<evidence type="ECO:0000313" key="1">
    <source>
        <dbReference type="EMBL" id="OOL80939.1"/>
    </source>
</evidence>
<gene>
    <name evidence="1" type="ORF">BWX42_03445</name>
</gene>
<accession>A0A1S8KMH4</accession>
<comment type="caution">
    <text evidence="1">The sequence shown here is derived from an EMBL/GenBank/DDBJ whole genome shotgun (WGS) entry which is preliminary data.</text>
</comment>
<dbReference type="AlphaFoldDB" id="A0A1S8KMH4"/>
<protein>
    <recommendedName>
        <fullName evidence="3">EpsG family protein</fullName>
    </recommendedName>
</protein>
<sequence>MIWIAHIFFLSILLIIARYFKNEKIFIYSSFIYILFVYGQRWLSGTDFPNYLLYYLTSFTRRTEFLYFGLQELLATHNIYFGLFIFLILFIIMHNYYSFFKKIDKQVVMMIALFLCSEIFVAQLSQLRQYVAVSFFTLAFYYMFQQKYFKTVIHIILAAGFHMSAIFMSIFLFLKMKISRKVALILVGISLMLPLINIQFIFNLSIFSRYASYLDSIFNVGLSPFHLAKFYGLALIALYYILKIDKLNETTTERMILNGMLLNILLYGMSFQFALLIRVSAYFKVFEIVFLVYYANRLKGTSTRLIQTVVVLFFLGIFGGIILTDPYDIYPYEFEPLRLFEKRPKPVVRREVDRFYLMRE</sequence>
<reference evidence="1 2" key="1">
    <citation type="submission" date="2017-01" db="EMBL/GenBank/DDBJ databases">
        <title>Complete Genome Sequence of Dolosigranulum pigrum isolated from a Patient with interstitial lung disease.</title>
        <authorList>
            <person name="Mukhopadhyay R."/>
            <person name="Joaquin J."/>
            <person name="Hogue R."/>
            <person name="Fitzgerald S."/>
            <person name="Jospin G."/>
            <person name="Eisen J.A."/>
            <person name="Chaturvedi V."/>
        </authorList>
    </citation>
    <scope>NUCLEOTIDE SEQUENCE [LARGE SCALE GENOMIC DNA]</scope>
    <source>
        <strain evidence="1 2">15S00348</strain>
    </source>
</reference>
<dbReference type="InterPro" id="IPR049458">
    <property type="entry name" value="EpsG-like"/>
</dbReference>
<evidence type="ECO:0000313" key="2">
    <source>
        <dbReference type="Proteomes" id="UP000190409"/>
    </source>
</evidence>